<evidence type="ECO:0000313" key="3">
    <source>
        <dbReference type="EMBL" id="KYF97484.1"/>
    </source>
</evidence>
<dbReference type="Proteomes" id="UP000075515">
    <property type="component" value="Unassembled WGS sequence"/>
</dbReference>
<dbReference type="InterPro" id="IPR011006">
    <property type="entry name" value="CheY-like_superfamily"/>
</dbReference>
<reference evidence="3 4" key="1">
    <citation type="submission" date="2014-02" db="EMBL/GenBank/DDBJ databases">
        <title>The small core and large imbalanced accessory genome model reveals a collaborative survival strategy of Sorangium cellulosum strains in nature.</title>
        <authorList>
            <person name="Han K."/>
            <person name="Peng R."/>
            <person name="Blom J."/>
            <person name="Li Y.-Z."/>
        </authorList>
    </citation>
    <scope>NUCLEOTIDE SEQUENCE [LARGE SCALE GENOMIC DNA]</scope>
    <source>
        <strain evidence="3 4">So0149</strain>
    </source>
</reference>
<accession>A0A150SGZ2</accession>
<dbReference type="AlphaFoldDB" id="A0A150SGZ2"/>
<evidence type="ECO:0000313" key="4">
    <source>
        <dbReference type="Proteomes" id="UP000075515"/>
    </source>
</evidence>
<name>A0A150SGZ2_SORCE</name>
<dbReference type="Gene3D" id="3.40.50.2300">
    <property type="match status" value="1"/>
</dbReference>
<organism evidence="3 4">
    <name type="scientific">Sorangium cellulosum</name>
    <name type="common">Polyangium cellulosum</name>
    <dbReference type="NCBI Taxonomy" id="56"/>
    <lineage>
        <taxon>Bacteria</taxon>
        <taxon>Pseudomonadati</taxon>
        <taxon>Myxococcota</taxon>
        <taxon>Polyangia</taxon>
        <taxon>Polyangiales</taxon>
        <taxon>Polyangiaceae</taxon>
        <taxon>Sorangium</taxon>
    </lineage>
</organism>
<proteinExistence type="predicted"/>
<feature type="domain" description="Response regulatory" evidence="2">
    <location>
        <begin position="3"/>
        <end position="69"/>
    </location>
</feature>
<evidence type="ECO:0000259" key="2">
    <source>
        <dbReference type="PROSITE" id="PS50110"/>
    </source>
</evidence>
<evidence type="ECO:0000256" key="1">
    <source>
        <dbReference type="PROSITE-ProRule" id="PRU00169"/>
    </source>
</evidence>
<dbReference type="GO" id="GO:0000160">
    <property type="term" value="P:phosphorelay signal transduction system"/>
    <property type="evidence" value="ECO:0007669"/>
    <property type="project" value="InterPro"/>
</dbReference>
<dbReference type="InterPro" id="IPR001789">
    <property type="entry name" value="Sig_transdc_resp-reg_receiver"/>
</dbReference>
<sequence length="69" mass="7311">MARILLVDDDASLVEVLALAFQEAGHAALSARDGTAALAVLRQIEQVDTTSDRVEAVIGAGDRFRAFRG</sequence>
<dbReference type="SUPFAM" id="SSF52172">
    <property type="entry name" value="CheY-like"/>
    <property type="match status" value="1"/>
</dbReference>
<protein>
    <recommendedName>
        <fullName evidence="2">Response regulatory domain-containing protein</fullName>
    </recommendedName>
</protein>
<dbReference type="PROSITE" id="PS50110">
    <property type="entry name" value="RESPONSE_REGULATORY"/>
    <property type="match status" value="1"/>
</dbReference>
<comment type="caution">
    <text evidence="1">Lacks conserved residue(s) required for the propagation of feature annotation.</text>
</comment>
<comment type="caution">
    <text evidence="3">The sequence shown here is derived from an EMBL/GenBank/DDBJ whole genome shotgun (WGS) entry which is preliminary data.</text>
</comment>
<gene>
    <name evidence="3" type="ORF">BE18_08985</name>
</gene>
<dbReference type="EMBL" id="JEMC01001399">
    <property type="protein sequence ID" value="KYF97484.1"/>
    <property type="molecule type" value="Genomic_DNA"/>
</dbReference>